<comment type="caution">
    <text evidence="9">The sequence shown here is derived from an EMBL/GenBank/DDBJ whole genome shotgun (WGS) entry which is preliminary data.</text>
</comment>
<dbReference type="EMBL" id="METE01000004">
    <property type="protein sequence ID" value="OGB85419.1"/>
    <property type="molecule type" value="Genomic_DNA"/>
</dbReference>
<dbReference type="STRING" id="1798539.A2994_02235"/>
<dbReference type="GO" id="GO:0032267">
    <property type="term" value="F:tRNA(Ile)-lysidine synthase activity"/>
    <property type="evidence" value="ECO:0007669"/>
    <property type="project" value="UniProtKB-EC"/>
</dbReference>
<feature type="transmembrane region" description="Helical" evidence="7">
    <location>
        <begin position="21"/>
        <end position="45"/>
    </location>
</feature>
<dbReference type="Gene3D" id="3.40.50.620">
    <property type="entry name" value="HUPs"/>
    <property type="match status" value="1"/>
</dbReference>
<comment type="catalytic activity">
    <reaction evidence="5 6">
        <text>cytidine(34) in tRNA(Ile2) + L-lysine + ATP = lysidine(34) in tRNA(Ile2) + AMP + diphosphate + H(+)</text>
        <dbReference type="Rhea" id="RHEA:43744"/>
        <dbReference type="Rhea" id="RHEA-COMP:10625"/>
        <dbReference type="Rhea" id="RHEA-COMP:10670"/>
        <dbReference type="ChEBI" id="CHEBI:15378"/>
        <dbReference type="ChEBI" id="CHEBI:30616"/>
        <dbReference type="ChEBI" id="CHEBI:32551"/>
        <dbReference type="ChEBI" id="CHEBI:33019"/>
        <dbReference type="ChEBI" id="CHEBI:82748"/>
        <dbReference type="ChEBI" id="CHEBI:83665"/>
        <dbReference type="ChEBI" id="CHEBI:456215"/>
        <dbReference type="EC" id="6.3.4.19"/>
    </reaction>
</comment>
<keyword evidence="3 6" id="KW-0547">Nucleotide-binding</keyword>
<evidence type="ECO:0000256" key="1">
    <source>
        <dbReference type="ARBA" id="ARBA00022598"/>
    </source>
</evidence>
<keyword evidence="2 6" id="KW-0819">tRNA processing</keyword>
<dbReference type="GO" id="GO:0005524">
    <property type="term" value="F:ATP binding"/>
    <property type="evidence" value="ECO:0007669"/>
    <property type="project" value="UniProtKB-UniRule"/>
</dbReference>
<gene>
    <name evidence="6" type="primary">tilS</name>
    <name evidence="9" type="ORF">A2994_02235</name>
</gene>
<comment type="similarity">
    <text evidence="6">Belongs to the tRNA(Ile)-lysidine synthase family.</text>
</comment>
<comment type="subcellular location">
    <subcellularLocation>
        <location evidence="6">Cytoplasm</location>
    </subcellularLocation>
</comment>
<name>A0A1F4PP65_UNCK3</name>
<dbReference type="Proteomes" id="UP000179010">
    <property type="component" value="Unassembled WGS sequence"/>
</dbReference>
<dbReference type="InterPro" id="IPR014729">
    <property type="entry name" value="Rossmann-like_a/b/a_fold"/>
</dbReference>
<evidence type="ECO:0000313" key="9">
    <source>
        <dbReference type="EMBL" id="OGB85419.1"/>
    </source>
</evidence>
<dbReference type="InterPro" id="IPR011063">
    <property type="entry name" value="TilS/TtcA_N"/>
</dbReference>
<accession>A0A1F4PP65</accession>
<dbReference type="AlphaFoldDB" id="A0A1F4PP65"/>
<reference evidence="9 10" key="1">
    <citation type="journal article" date="2016" name="Nat. Commun.">
        <title>Thousands of microbial genomes shed light on interconnected biogeochemical processes in an aquifer system.</title>
        <authorList>
            <person name="Anantharaman K."/>
            <person name="Brown C.T."/>
            <person name="Hug L.A."/>
            <person name="Sharon I."/>
            <person name="Castelle C.J."/>
            <person name="Probst A.J."/>
            <person name="Thomas B.C."/>
            <person name="Singh A."/>
            <person name="Wilkins M.J."/>
            <person name="Karaoz U."/>
            <person name="Brodie E.L."/>
            <person name="Williams K.H."/>
            <person name="Hubbard S.S."/>
            <person name="Banfield J.F."/>
        </authorList>
    </citation>
    <scope>NUCLEOTIDE SEQUENCE [LARGE SCALE GENOMIC DNA]</scope>
</reference>
<dbReference type="NCBIfam" id="TIGR02432">
    <property type="entry name" value="lysidine_TilS_N"/>
    <property type="match status" value="1"/>
</dbReference>
<dbReference type="Gene3D" id="3.30.465.60">
    <property type="match status" value="1"/>
</dbReference>
<dbReference type="SUPFAM" id="SSF82829">
    <property type="entry name" value="MesJ substrate recognition domain-like"/>
    <property type="match status" value="1"/>
</dbReference>
<keyword evidence="1 6" id="KW-0436">Ligase</keyword>
<dbReference type="CDD" id="cd01992">
    <property type="entry name" value="TilS_N"/>
    <property type="match status" value="1"/>
</dbReference>
<keyword evidence="7" id="KW-1133">Transmembrane helix</keyword>
<dbReference type="GO" id="GO:0005737">
    <property type="term" value="C:cytoplasm"/>
    <property type="evidence" value="ECO:0007669"/>
    <property type="project" value="UniProtKB-SubCell"/>
</dbReference>
<evidence type="ECO:0000256" key="5">
    <source>
        <dbReference type="ARBA" id="ARBA00048539"/>
    </source>
</evidence>
<sequence length="331" mass="37932">MQLADKLLAQIEQGKLPPRRAALVVAVSGGVDSMSLLYLLVALAAKYDWRLIVAHLNHQLRRRAAGDERWVKDVGRRLGLSVVTNSVTVRSLAKRQKLTLEEAGRKARYDFLHRVAKRYHAKAIVVAHTADDQVETVMMNWLRGAGVRGLSGMSEWQGSIWRPLLRATKADLKRLSKTLHFGYREDETNRQTVYTRNRIRHQVLPMLRRVSPQIDEVILRNADNLSGLEDLLGVYLAQSKKVVKLRRGRGSVSFRLALFNKLHPYLQNELLLWTIGEVRGSRQDYKSIHIAEMRKVINSKNPTSYKQLPGKLFLIKAYDKISVSRFKPKDR</sequence>
<keyword evidence="7" id="KW-0472">Membrane</keyword>
<evidence type="ECO:0000259" key="8">
    <source>
        <dbReference type="Pfam" id="PF01171"/>
    </source>
</evidence>
<evidence type="ECO:0000313" key="10">
    <source>
        <dbReference type="Proteomes" id="UP000179010"/>
    </source>
</evidence>
<keyword evidence="7" id="KW-0812">Transmembrane</keyword>
<evidence type="ECO:0000256" key="3">
    <source>
        <dbReference type="ARBA" id="ARBA00022741"/>
    </source>
</evidence>
<feature type="binding site" evidence="6">
    <location>
        <begin position="28"/>
        <end position="33"/>
    </location>
    <ligand>
        <name>ATP</name>
        <dbReference type="ChEBI" id="CHEBI:30616"/>
    </ligand>
</feature>
<dbReference type="PANTHER" id="PTHR43033">
    <property type="entry name" value="TRNA(ILE)-LYSIDINE SYNTHASE-RELATED"/>
    <property type="match status" value="1"/>
</dbReference>
<comment type="domain">
    <text evidence="6">The N-terminal region contains the highly conserved SGGXDS motif, predicted to be a P-loop motif involved in ATP binding.</text>
</comment>
<evidence type="ECO:0000256" key="6">
    <source>
        <dbReference type="HAMAP-Rule" id="MF_01161"/>
    </source>
</evidence>
<feature type="domain" description="tRNA(Ile)-lysidine/2-thiocytidine synthase N-terminal" evidence="8">
    <location>
        <begin position="23"/>
        <end position="202"/>
    </location>
</feature>
<keyword evidence="4 6" id="KW-0067">ATP-binding</keyword>
<dbReference type="InterPro" id="IPR012094">
    <property type="entry name" value="tRNA_Ile_lys_synt"/>
</dbReference>
<evidence type="ECO:0000256" key="4">
    <source>
        <dbReference type="ARBA" id="ARBA00022840"/>
    </source>
</evidence>
<dbReference type="GO" id="GO:0006400">
    <property type="term" value="P:tRNA modification"/>
    <property type="evidence" value="ECO:0007669"/>
    <property type="project" value="UniProtKB-UniRule"/>
</dbReference>
<keyword evidence="6" id="KW-0963">Cytoplasm</keyword>
<protein>
    <recommendedName>
        <fullName evidence="6">tRNA(Ile)-lysidine synthase</fullName>
        <ecNumber evidence="6">6.3.4.19</ecNumber>
    </recommendedName>
    <alternativeName>
        <fullName evidence="6">tRNA(Ile)-2-lysyl-cytidine synthase</fullName>
    </alternativeName>
    <alternativeName>
        <fullName evidence="6">tRNA(Ile)-lysidine synthetase</fullName>
    </alternativeName>
</protein>
<dbReference type="SUPFAM" id="SSF52402">
    <property type="entry name" value="Adenine nucleotide alpha hydrolases-like"/>
    <property type="match status" value="1"/>
</dbReference>
<organism evidence="9 10">
    <name type="scientific">candidate division Kazan bacterium RIFCSPLOWO2_01_FULL_48_13</name>
    <dbReference type="NCBI Taxonomy" id="1798539"/>
    <lineage>
        <taxon>Bacteria</taxon>
        <taxon>Bacteria division Kazan-3B-28</taxon>
    </lineage>
</organism>
<evidence type="ECO:0000256" key="7">
    <source>
        <dbReference type="SAM" id="Phobius"/>
    </source>
</evidence>
<comment type="function">
    <text evidence="6">Ligates lysine onto the cytidine present at position 34 of the AUA codon-specific tRNA(Ile) that contains the anticodon CAU, in an ATP-dependent manner. Cytidine is converted to lysidine, thus changing the amino acid specificity of the tRNA from methionine to isoleucine.</text>
</comment>
<evidence type="ECO:0000256" key="2">
    <source>
        <dbReference type="ARBA" id="ARBA00022694"/>
    </source>
</evidence>
<dbReference type="HAMAP" id="MF_01161">
    <property type="entry name" value="tRNA_Ile_lys_synt"/>
    <property type="match status" value="1"/>
</dbReference>
<dbReference type="Pfam" id="PF01171">
    <property type="entry name" value="ATP_bind_3"/>
    <property type="match status" value="1"/>
</dbReference>
<dbReference type="EC" id="6.3.4.19" evidence="6"/>
<dbReference type="InterPro" id="IPR012795">
    <property type="entry name" value="tRNA_Ile_lys_synt_N"/>
</dbReference>
<dbReference type="PANTHER" id="PTHR43033:SF1">
    <property type="entry name" value="TRNA(ILE)-LYSIDINE SYNTHASE-RELATED"/>
    <property type="match status" value="1"/>
</dbReference>
<proteinExistence type="inferred from homology"/>